<dbReference type="Gene3D" id="3.30.420.10">
    <property type="entry name" value="Ribonuclease H-like superfamily/Ribonuclease H"/>
    <property type="match status" value="1"/>
</dbReference>
<name>A0A2N3PWD2_9PROT</name>
<dbReference type="EMBL" id="PIUM01000009">
    <property type="protein sequence ID" value="PKU24688.1"/>
    <property type="molecule type" value="Genomic_DNA"/>
</dbReference>
<evidence type="ECO:0000259" key="2">
    <source>
        <dbReference type="Pfam" id="PF13358"/>
    </source>
</evidence>
<reference evidence="4" key="1">
    <citation type="submission" date="2017-12" db="EMBL/GenBank/DDBJ databases">
        <title>Draft genome sequence of Telmatospirillum siberiense 26-4b1T, an acidotolerant peatland alphaproteobacterium potentially involved in sulfur cycling.</title>
        <authorList>
            <person name="Hausmann B."/>
            <person name="Pjevac P."/>
            <person name="Schreck K."/>
            <person name="Herbold C.W."/>
            <person name="Daims H."/>
            <person name="Wagner M."/>
            <person name="Pester M."/>
            <person name="Loy A."/>
        </authorList>
    </citation>
    <scope>NUCLEOTIDE SEQUENCE [LARGE SCALE GENOMIC DNA]</scope>
    <source>
        <strain evidence="4">26-4b1</strain>
    </source>
</reference>
<dbReference type="InterPro" id="IPR047655">
    <property type="entry name" value="Transpos_IS630-like"/>
</dbReference>
<dbReference type="GO" id="GO:0003676">
    <property type="term" value="F:nucleic acid binding"/>
    <property type="evidence" value="ECO:0007669"/>
    <property type="project" value="InterPro"/>
</dbReference>
<dbReference type="InterPro" id="IPR038717">
    <property type="entry name" value="Tc1-like_DDE_dom"/>
</dbReference>
<dbReference type="Proteomes" id="UP000233293">
    <property type="component" value="Unassembled WGS sequence"/>
</dbReference>
<accession>A0A2N3PWD2</accession>
<dbReference type="Pfam" id="PF13358">
    <property type="entry name" value="DDE_3"/>
    <property type="match status" value="1"/>
</dbReference>
<keyword evidence="4" id="KW-1185">Reference proteome</keyword>
<evidence type="ECO:0000313" key="4">
    <source>
        <dbReference type="Proteomes" id="UP000233293"/>
    </source>
</evidence>
<feature type="region of interest" description="Disordered" evidence="1">
    <location>
        <begin position="1"/>
        <end position="23"/>
    </location>
</feature>
<proteinExistence type="predicted"/>
<gene>
    <name evidence="3" type="ORF">CWS72_10130</name>
</gene>
<organism evidence="3 4">
    <name type="scientific">Telmatospirillum siberiense</name>
    <dbReference type="NCBI Taxonomy" id="382514"/>
    <lineage>
        <taxon>Bacteria</taxon>
        <taxon>Pseudomonadati</taxon>
        <taxon>Pseudomonadota</taxon>
        <taxon>Alphaproteobacteria</taxon>
        <taxon>Rhodospirillales</taxon>
        <taxon>Rhodospirillaceae</taxon>
        <taxon>Telmatospirillum</taxon>
    </lineage>
</organism>
<evidence type="ECO:0000256" key="1">
    <source>
        <dbReference type="SAM" id="MobiDB-lite"/>
    </source>
</evidence>
<dbReference type="NCBIfam" id="NF033545">
    <property type="entry name" value="transpos_IS630"/>
    <property type="match status" value="1"/>
</dbReference>
<protein>
    <recommendedName>
        <fullName evidence="2">Tc1-like transposase DDE domain-containing protein</fullName>
    </recommendedName>
</protein>
<feature type="domain" description="Tc1-like transposase DDE" evidence="2">
    <location>
        <begin position="44"/>
        <end position="182"/>
    </location>
</feature>
<evidence type="ECO:0000313" key="3">
    <source>
        <dbReference type="EMBL" id="PKU24688.1"/>
    </source>
</evidence>
<sequence>MCRARKRVPSIPRPTPKRRNAFKKGLRDAVAAAESAHPGKRISLYFQDEARVGQKGRRCHRWWLRGQRPPGLCDHRFDWTYIFGAVQPVTREGFALVLPEVSTRTMTLFLAEFAKTLPPNEHAVMVLDGAGWHASNSLATPDNITLVPLPPYSPESNPVERIWLFLRERFLSFGLWADREDIIDACCDAWNALIADTDRIKTLCYQPWLQKVIS</sequence>
<dbReference type="RefSeq" id="WP_101250481.1">
    <property type="nucleotide sequence ID" value="NZ_PIUM01000009.1"/>
</dbReference>
<dbReference type="InterPro" id="IPR036397">
    <property type="entry name" value="RNaseH_sf"/>
</dbReference>
<dbReference type="AlphaFoldDB" id="A0A2N3PWD2"/>
<comment type="caution">
    <text evidence="3">The sequence shown here is derived from an EMBL/GenBank/DDBJ whole genome shotgun (WGS) entry which is preliminary data.</text>
</comment>